<keyword evidence="6 7" id="KW-0472">Membrane</keyword>
<evidence type="ECO:0000256" key="1">
    <source>
        <dbReference type="ARBA" id="ARBA00004651"/>
    </source>
</evidence>
<organism evidence="8 9">
    <name type="scientific">Litoribacillus peritrichatus</name>
    <dbReference type="NCBI Taxonomy" id="718191"/>
    <lineage>
        <taxon>Bacteria</taxon>
        <taxon>Pseudomonadati</taxon>
        <taxon>Pseudomonadota</taxon>
        <taxon>Gammaproteobacteria</taxon>
        <taxon>Oceanospirillales</taxon>
        <taxon>Oceanospirillaceae</taxon>
        <taxon>Litoribacillus</taxon>
    </lineage>
</organism>
<comment type="caution">
    <text evidence="8">The sequence shown here is derived from an EMBL/GenBank/DDBJ whole genome shotgun (WGS) entry which is preliminary data.</text>
</comment>
<evidence type="ECO:0000256" key="7">
    <source>
        <dbReference type="HAMAP-Rule" id="MF_00672"/>
    </source>
</evidence>
<protein>
    <recommendedName>
        <fullName evidence="7">UPF0761 membrane protein GCM10022277_27190</fullName>
    </recommendedName>
</protein>
<accession>A0ABP7MVY9</accession>
<name>A0ABP7MVY9_9GAMM</name>
<dbReference type="NCBIfam" id="TIGR00765">
    <property type="entry name" value="yihY_not_rbn"/>
    <property type="match status" value="1"/>
</dbReference>
<dbReference type="HAMAP" id="MF_00672">
    <property type="entry name" value="UPF0761"/>
    <property type="match status" value="1"/>
</dbReference>
<evidence type="ECO:0000256" key="3">
    <source>
        <dbReference type="ARBA" id="ARBA00022519"/>
    </source>
</evidence>
<dbReference type="EMBL" id="BAABBN010000007">
    <property type="protein sequence ID" value="GAA3929226.1"/>
    <property type="molecule type" value="Genomic_DNA"/>
</dbReference>
<feature type="transmembrane region" description="Helical" evidence="7">
    <location>
        <begin position="200"/>
        <end position="221"/>
    </location>
</feature>
<dbReference type="PANTHER" id="PTHR30213">
    <property type="entry name" value="INNER MEMBRANE PROTEIN YHJD"/>
    <property type="match status" value="1"/>
</dbReference>
<feature type="transmembrane region" description="Helical" evidence="7">
    <location>
        <begin position="91"/>
        <end position="110"/>
    </location>
</feature>
<dbReference type="RefSeq" id="WP_344799092.1">
    <property type="nucleotide sequence ID" value="NZ_BAABBN010000007.1"/>
</dbReference>
<sequence>MTKKQIPAFLKYLLKQCLHNDGRQVAAALTYTTLFAVVPLTVVLFTVIRSIPALSGIDVELQEFIFSHFIPSSGTEVMSYLNSFAAKTSQLTAIGIGILLITAVLLLRTIERGINQIWGIKDTRRGLTSFLMYWAIISLGPLLLATGFVISSWLLTSSFLSETLQWLSLDGKLFSLIPWLLNWAAFSLLYIVVPNCYVPWRAGVTGAFFASALFELAKYGFTWFVSNLSGYQLIYGAFAIIPLFLLWVHISWLITLMGVETVKALVTWHSTQKRPDESVVFQALRILALLWKAHVKGEAISADALRSFLSAIQCRHWSDIRQFFLDQKLIAINDQGDFLVGRDYNQVRVHELIQQAPWGLSTWNQQLSFHSQEHWQTQLGDQWQDVEQTLSETFPQSLQHLLTSIEPSKPV</sequence>
<dbReference type="Proteomes" id="UP001501565">
    <property type="component" value="Unassembled WGS sequence"/>
</dbReference>
<keyword evidence="2 7" id="KW-1003">Cell membrane</keyword>
<feature type="transmembrane region" description="Helical" evidence="7">
    <location>
        <begin position="233"/>
        <end position="254"/>
    </location>
</feature>
<evidence type="ECO:0000256" key="5">
    <source>
        <dbReference type="ARBA" id="ARBA00022989"/>
    </source>
</evidence>
<keyword evidence="3" id="KW-0997">Cell inner membrane</keyword>
<evidence type="ECO:0000313" key="9">
    <source>
        <dbReference type="Proteomes" id="UP001501565"/>
    </source>
</evidence>
<dbReference type="InterPro" id="IPR017039">
    <property type="entry name" value="Virul_fac_BrkB"/>
</dbReference>
<dbReference type="PANTHER" id="PTHR30213:SF0">
    <property type="entry name" value="UPF0761 MEMBRANE PROTEIN YIHY"/>
    <property type="match status" value="1"/>
</dbReference>
<gene>
    <name evidence="8" type="ORF">GCM10022277_27190</name>
</gene>
<evidence type="ECO:0000256" key="4">
    <source>
        <dbReference type="ARBA" id="ARBA00022692"/>
    </source>
</evidence>
<proteinExistence type="inferred from homology"/>
<feature type="transmembrane region" description="Helical" evidence="7">
    <location>
        <begin position="25"/>
        <end position="48"/>
    </location>
</feature>
<dbReference type="Pfam" id="PF03631">
    <property type="entry name" value="Virul_fac_BrkB"/>
    <property type="match status" value="1"/>
</dbReference>
<reference evidence="9" key="1">
    <citation type="journal article" date="2019" name="Int. J. Syst. Evol. Microbiol.">
        <title>The Global Catalogue of Microorganisms (GCM) 10K type strain sequencing project: providing services to taxonomists for standard genome sequencing and annotation.</title>
        <authorList>
            <consortium name="The Broad Institute Genomics Platform"/>
            <consortium name="The Broad Institute Genome Sequencing Center for Infectious Disease"/>
            <person name="Wu L."/>
            <person name="Ma J."/>
        </authorList>
    </citation>
    <scope>NUCLEOTIDE SEQUENCE [LARGE SCALE GENOMIC DNA]</scope>
    <source>
        <strain evidence="9">JCM 17551</strain>
    </source>
</reference>
<feature type="transmembrane region" description="Helical" evidence="7">
    <location>
        <begin position="131"/>
        <end position="153"/>
    </location>
</feature>
<comment type="subcellular location">
    <subcellularLocation>
        <location evidence="1 7">Cell membrane</location>
        <topology evidence="1 7">Multi-pass membrane protein</topology>
    </subcellularLocation>
</comment>
<feature type="transmembrane region" description="Helical" evidence="7">
    <location>
        <begin position="173"/>
        <end position="193"/>
    </location>
</feature>
<evidence type="ECO:0000313" key="8">
    <source>
        <dbReference type="EMBL" id="GAA3929226.1"/>
    </source>
</evidence>
<evidence type="ECO:0000256" key="6">
    <source>
        <dbReference type="ARBA" id="ARBA00023136"/>
    </source>
</evidence>
<dbReference type="InterPro" id="IPR023679">
    <property type="entry name" value="UPF0761_bac"/>
</dbReference>
<keyword evidence="4 7" id="KW-0812">Transmembrane</keyword>
<comment type="similarity">
    <text evidence="7">Belongs to the UPF0761 family.</text>
</comment>
<keyword evidence="5 7" id="KW-1133">Transmembrane helix</keyword>
<keyword evidence="9" id="KW-1185">Reference proteome</keyword>
<evidence type="ECO:0000256" key="2">
    <source>
        <dbReference type="ARBA" id="ARBA00022475"/>
    </source>
</evidence>